<reference evidence="1 2" key="1">
    <citation type="journal article" date="2023" name="BMC Biol.">
        <title>The compact genome of the sponge Oopsacas minuta (Hexactinellida) is lacking key metazoan core genes.</title>
        <authorList>
            <person name="Santini S."/>
            <person name="Schenkelaars Q."/>
            <person name="Jourda C."/>
            <person name="Duchesne M."/>
            <person name="Belahbib H."/>
            <person name="Rocher C."/>
            <person name="Selva M."/>
            <person name="Riesgo A."/>
            <person name="Vervoort M."/>
            <person name="Leys S.P."/>
            <person name="Kodjabachian L."/>
            <person name="Le Bivic A."/>
            <person name="Borchiellini C."/>
            <person name="Claverie J.M."/>
            <person name="Renard E."/>
        </authorList>
    </citation>
    <scope>NUCLEOTIDE SEQUENCE [LARGE SCALE GENOMIC DNA]</scope>
    <source>
        <strain evidence="1">SPO-2</strain>
    </source>
</reference>
<sequence>MVNVMGCKKSDRYLLNYPNLESAIRPVPHCSDLPVSIFTEFLGLYDDEDGANSEEVNDNDCEYDVDFQGPSSEPSLFIQAELNDLIRDLNLSKEFSELLASRLKEKNLLHQGTKVTLYRYREQEFQQYFFEKNGLVFCPNVEGLLLAMGVLNYNPSDWRLFIDSSKRSLKCVLLHNGDIFGSIPIGYSVKLKEEYNNVKEILEIINYSAHDWVICVDLKMVNFPLGQQSGFTKYPCFLCYWDSRDRNQHWIRERWPPRESLKVGDKNVINNPLVHTNKIILPPLHIKLGLMKQFIKALYKDRYCFKYIRYYFPEISEEKKKAGIFEGSQIRKLLRDNSFKDSMNEEEKRAWQAFSKVVSNFLGNKKASNYKELVTELVDSNHALGCNISIKIHYLRDYLDRFPDNLGDMSEEQGERFHQDIKVMEQRYQGRWDTHMMADYCWCLKRDCPNEQHSRKSNKRKFLD</sequence>
<gene>
    <name evidence="1" type="ORF">LOD99_2162</name>
</gene>
<name>A0AAV7K251_9METZ</name>
<dbReference type="AlphaFoldDB" id="A0AAV7K251"/>
<dbReference type="EMBL" id="JAKMXF010000199">
    <property type="protein sequence ID" value="KAI6655327.1"/>
    <property type="molecule type" value="Genomic_DNA"/>
</dbReference>
<organism evidence="1 2">
    <name type="scientific">Oopsacas minuta</name>
    <dbReference type="NCBI Taxonomy" id="111878"/>
    <lineage>
        <taxon>Eukaryota</taxon>
        <taxon>Metazoa</taxon>
        <taxon>Porifera</taxon>
        <taxon>Hexactinellida</taxon>
        <taxon>Hexasterophora</taxon>
        <taxon>Lyssacinosida</taxon>
        <taxon>Leucopsacidae</taxon>
        <taxon>Oopsacas</taxon>
    </lineage>
</organism>
<evidence type="ECO:0000313" key="1">
    <source>
        <dbReference type="EMBL" id="KAI6655327.1"/>
    </source>
</evidence>
<dbReference type="PANTHER" id="PTHR46114">
    <property type="entry name" value="APPLE DOMAIN-CONTAINING PROTEIN"/>
    <property type="match status" value="1"/>
</dbReference>
<dbReference type="Proteomes" id="UP001165289">
    <property type="component" value="Unassembled WGS sequence"/>
</dbReference>
<evidence type="ECO:0000313" key="2">
    <source>
        <dbReference type="Proteomes" id="UP001165289"/>
    </source>
</evidence>
<keyword evidence="2" id="KW-1185">Reference proteome</keyword>
<proteinExistence type="predicted"/>
<protein>
    <submittedName>
        <fullName evidence="1">Uncharacterized protein</fullName>
    </submittedName>
</protein>
<accession>A0AAV7K251</accession>
<dbReference type="PANTHER" id="PTHR46114:SF1">
    <property type="entry name" value="ZAD DOMAIN-CONTAINING PROTEIN"/>
    <property type="match status" value="1"/>
</dbReference>
<comment type="caution">
    <text evidence="1">The sequence shown here is derived from an EMBL/GenBank/DDBJ whole genome shotgun (WGS) entry which is preliminary data.</text>
</comment>